<sequence>MKPKKIHKIALVCSLLPYVANSDVVKHSYPFSKHYEIYIVKGRNLEQVDASFEQAMPSWLYSTGFDAYTKYQYNFKIDEDTCYIHRFSFEVTYTLPQLVINEESKQLKQEYESYLNELYRHEEIHCAISMEIVDKMYDAARYGLNNPKKCALSLKQIRIFENTLLEVNKQFDRETNHGEFPNLSSLLVTPQYFDKCKIERQPIKIQ</sequence>
<accession>A0AA43JXT4</accession>
<name>A0AA43JXT4_VIBSP</name>
<evidence type="ECO:0000313" key="1">
    <source>
        <dbReference type="EMBL" id="MDH5923642.1"/>
    </source>
</evidence>
<dbReference type="AlphaFoldDB" id="A0AA43JXT4"/>
<evidence type="ECO:0000313" key="2">
    <source>
        <dbReference type="Proteomes" id="UP001159663"/>
    </source>
</evidence>
<dbReference type="RefSeq" id="WP_048667484.1">
    <property type="nucleotide sequence ID" value="NZ_JAKMYX010000119.1"/>
</dbReference>
<protein>
    <submittedName>
        <fullName evidence="1">DUF922 domain-containing Zn-dependent protease</fullName>
    </submittedName>
</protein>
<keyword evidence="1" id="KW-0378">Hydrolase</keyword>
<keyword evidence="1" id="KW-0645">Protease</keyword>
<dbReference type="EMBL" id="JAKMYX010000119">
    <property type="protein sequence ID" value="MDH5923642.1"/>
    <property type="molecule type" value="Genomic_DNA"/>
</dbReference>
<gene>
    <name evidence="1" type="ORF">L8R85_21675</name>
</gene>
<dbReference type="InterPro" id="IPR010321">
    <property type="entry name" value="DUF922"/>
</dbReference>
<dbReference type="Pfam" id="PF06037">
    <property type="entry name" value="DUF922"/>
    <property type="match status" value="1"/>
</dbReference>
<dbReference type="GO" id="GO:0008233">
    <property type="term" value="F:peptidase activity"/>
    <property type="evidence" value="ECO:0007669"/>
    <property type="project" value="UniProtKB-KW"/>
</dbReference>
<dbReference type="GO" id="GO:0006508">
    <property type="term" value="P:proteolysis"/>
    <property type="evidence" value="ECO:0007669"/>
    <property type="project" value="UniProtKB-KW"/>
</dbReference>
<organism evidence="1 2">
    <name type="scientific">Vibrio splendidus</name>
    <dbReference type="NCBI Taxonomy" id="29497"/>
    <lineage>
        <taxon>Bacteria</taxon>
        <taxon>Pseudomonadati</taxon>
        <taxon>Pseudomonadota</taxon>
        <taxon>Gammaproteobacteria</taxon>
        <taxon>Vibrionales</taxon>
        <taxon>Vibrionaceae</taxon>
        <taxon>Vibrio</taxon>
    </lineage>
</organism>
<reference evidence="1" key="1">
    <citation type="submission" date="2022-01" db="EMBL/GenBank/DDBJ databases">
        <title>Vibrio aestuarianus Clade A and Clade B isolates are associated with Pacific oyster (Crassostrea gigas) disease outbreaks across Ireland.</title>
        <authorList>
            <person name="Coyle N."/>
            <person name="O'Toole C."/>
            <person name="Thomas J.C.L."/>
            <person name="Ryder D."/>
            <person name="Cheslett D."/>
            <person name="Feist S."/>
            <person name="Bean T."/>
            <person name="Joseph A."/>
            <person name="Waina A."/>
            <person name="Feil E."/>
            <person name="Verner-Jeffreys D.W."/>
        </authorList>
    </citation>
    <scope>NUCLEOTIDE SEQUENCE</scope>
    <source>
        <strain evidence="1">S/17/14 A</strain>
    </source>
</reference>
<comment type="caution">
    <text evidence="1">The sequence shown here is derived from an EMBL/GenBank/DDBJ whole genome shotgun (WGS) entry which is preliminary data.</text>
</comment>
<dbReference type="Proteomes" id="UP001159663">
    <property type="component" value="Unassembled WGS sequence"/>
</dbReference>
<proteinExistence type="predicted"/>